<dbReference type="Gene3D" id="6.10.250.3150">
    <property type="match status" value="1"/>
</dbReference>
<dbReference type="InterPro" id="IPR011055">
    <property type="entry name" value="Dup_hybrid_motif"/>
</dbReference>
<keyword evidence="1" id="KW-0732">Signal</keyword>
<dbReference type="PANTHER" id="PTHR21666:SF285">
    <property type="entry name" value="M23 FAMILY METALLOPEPTIDASE"/>
    <property type="match status" value="1"/>
</dbReference>
<name>K2BVD5_9BACT</name>
<dbReference type="AlphaFoldDB" id="K2BVD5"/>
<dbReference type="PANTHER" id="PTHR21666">
    <property type="entry name" value="PEPTIDASE-RELATED"/>
    <property type="match status" value="1"/>
</dbReference>
<dbReference type="InterPro" id="IPR016047">
    <property type="entry name" value="M23ase_b-sheet_dom"/>
</dbReference>
<protein>
    <recommendedName>
        <fullName evidence="2">M23ase beta-sheet core domain-containing protein</fullName>
    </recommendedName>
</protein>
<reference evidence="3" key="1">
    <citation type="journal article" date="2012" name="Science">
        <title>Fermentation, hydrogen, and sulfur metabolism in multiple uncultivated bacterial phyla.</title>
        <authorList>
            <person name="Wrighton K.C."/>
            <person name="Thomas B.C."/>
            <person name="Sharon I."/>
            <person name="Miller C.S."/>
            <person name="Castelle C.J."/>
            <person name="VerBerkmoes N.C."/>
            <person name="Wilkins M.J."/>
            <person name="Hettich R.L."/>
            <person name="Lipton M.S."/>
            <person name="Williams K.H."/>
            <person name="Long P.E."/>
            <person name="Banfield J.F."/>
        </authorList>
    </citation>
    <scope>NUCLEOTIDE SEQUENCE [LARGE SCALE GENOMIC DNA]</scope>
</reference>
<gene>
    <name evidence="3" type="ORF">ACD_49C00060G0001</name>
</gene>
<dbReference type="Pfam" id="PF01551">
    <property type="entry name" value="Peptidase_M23"/>
    <property type="match status" value="1"/>
</dbReference>
<dbReference type="CDD" id="cd12797">
    <property type="entry name" value="M23_peptidase"/>
    <property type="match status" value="1"/>
</dbReference>
<proteinExistence type="predicted"/>
<evidence type="ECO:0000259" key="2">
    <source>
        <dbReference type="Pfam" id="PF01551"/>
    </source>
</evidence>
<organism evidence="3">
    <name type="scientific">uncultured bacterium</name>
    <name type="common">gcode 4</name>
    <dbReference type="NCBI Taxonomy" id="1234023"/>
    <lineage>
        <taxon>Bacteria</taxon>
        <taxon>environmental samples</taxon>
    </lineage>
</organism>
<feature type="chain" id="PRO_5017187676" description="M23ase beta-sheet core domain-containing protein" evidence="1">
    <location>
        <begin position="24"/>
        <end position="677"/>
    </location>
</feature>
<feature type="domain" description="M23ase beta-sheet core" evidence="2">
    <location>
        <begin position="382"/>
        <end position="484"/>
    </location>
</feature>
<evidence type="ECO:0000313" key="3">
    <source>
        <dbReference type="EMBL" id="EKD66159.1"/>
    </source>
</evidence>
<comment type="caution">
    <text evidence="3">The sequence shown here is derived from an EMBL/GenBank/DDBJ whole genome shotgun (WGS) entry which is preliminary data.</text>
</comment>
<feature type="signal peptide" evidence="1">
    <location>
        <begin position="1"/>
        <end position="23"/>
    </location>
</feature>
<dbReference type="EMBL" id="AMFJ01021646">
    <property type="protein sequence ID" value="EKD66159.1"/>
    <property type="molecule type" value="Genomic_DNA"/>
</dbReference>
<dbReference type="GO" id="GO:0004222">
    <property type="term" value="F:metalloendopeptidase activity"/>
    <property type="evidence" value="ECO:0007669"/>
    <property type="project" value="TreeGrafter"/>
</dbReference>
<evidence type="ECO:0000256" key="1">
    <source>
        <dbReference type="SAM" id="SignalP"/>
    </source>
</evidence>
<accession>K2BVD5</accession>
<dbReference type="InterPro" id="IPR050570">
    <property type="entry name" value="Cell_wall_metabolism_enzyme"/>
</dbReference>
<dbReference type="Gene3D" id="2.70.70.10">
    <property type="entry name" value="Glucose Permease (Domain IIA)"/>
    <property type="match status" value="1"/>
</dbReference>
<dbReference type="SUPFAM" id="SSF51261">
    <property type="entry name" value="Duplicated hybrid motif"/>
    <property type="match status" value="1"/>
</dbReference>
<sequence>MNKKTKLISALLLFTLSTSNIFAWNFLWMQKSTTAKVLDNFKEYQSELLFENVPITSNEETGLFDSEAKINSLKDLLNRVNDSKNQIKDRKKFITKKKITLSNTIKELDKDIEYTQIEITKTLQEISLKNQNIADFSNKINSLDSQILENKKSILEYLTYIYSKWDSVYSEDNNLDVVKSILLNDWNLSDIINDIHFKTLIELSGQNLIEVHRNLIKEYYYNKEELKKEKIDSLKLKADLITKNNNLEVQKEYKKNLLEITKWQETLFNNYILEKQTREDKVKDKIEELNNNYYDVFNNIWNKYNCNFNFSSGAVSENQTIDNKDSKDCKEIKQYFILEKKLRDTNEVDFNSANPLSWPSEPVSWISTYFHDEYYFSQLGSEHEAIDIPLRQGTDLVAPAVGYVYFISPPSPGKYWYMALKHPSGFVSIYGHISEVLVKRFDFIKPWMVFAKSGWAPGTPGAWPMTSGAHLHFELFKDRTSIDPLRFLDTSRLNFDDLPVKYRYKYIEDLKLRYWNQVNMGKFKKFYIVWNSEIERQKYLLNKYATPSFNDWNIWIEEWVSAKIDPSLLICIWLAESGLGKNLKTAFNVWNVWNVDSGWTYEFANPREWIYWMTKTLNNKYLRKYQTIDKLSRRWNKTGSIYASSEKNWHNNVTKCLSSLKAKYIEDDFKFRISNNY</sequence>